<proteinExistence type="predicted"/>
<dbReference type="InterPro" id="IPR024524">
    <property type="entry name" value="DUF3800"/>
</dbReference>
<accession>A0A0G0GV02</accession>
<reference evidence="1 2" key="1">
    <citation type="journal article" date="2015" name="Nature">
        <title>rRNA introns, odd ribosomes, and small enigmatic genomes across a large radiation of phyla.</title>
        <authorList>
            <person name="Brown C.T."/>
            <person name="Hug L.A."/>
            <person name="Thomas B.C."/>
            <person name="Sharon I."/>
            <person name="Castelle C.J."/>
            <person name="Singh A."/>
            <person name="Wilkins M.J."/>
            <person name="Williams K.H."/>
            <person name="Banfield J.F."/>
        </authorList>
    </citation>
    <scope>NUCLEOTIDE SEQUENCE [LARGE SCALE GENOMIC DNA]</scope>
</reference>
<gene>
    <name evidence="1" type="ORF">US52_C0045G0018</name>
</gene>
<dbReference type="Proteomes" id="UP000034852">
    <property type="component" value="Unassembled WGS sequence"/>
</dbReference>
<name>A0A0G0GV02_9BACT</name>
<dbReference type="Pfam" id="PF12686">
    <property type="entry name" value="DUF3800"/>
    <property type="match status" value="1"/>
</dbReference>
<protein>
    <recommendedName>
        <fullName evidence="3">DUF3800 domain-containing protein</fullName>
    </recommendedName>
</protein>
<dbReference type="EMBL" id="LBTH01000045">
    <property type="protein sequence ID" value="KKQ34843.1"/>
    <property type="molecule type" value="Genomic_DNA"/>
</dbReference>
<dbReference type="AlphaFoldDB" id="A0A0G0GV02"/>
<evidence type="ECO:0000313" key="1">
    <source>
        <dbReference type="EMBL" id="KKQ34843.1"/>
    </source>
</evidence>
<sequence>MLIFIDESGDAGFKISRGSTRFFVIALIIFDDELDAEETALKIKKLRRSIHKSDKYEFKFNRSSKEIRLKFLSCVKSCNFRIRAIVFDKEKIYSPELRKSKEKFYSYAIKSVLKNSNDTIKNAKVRIDGSGQRSFRRSLTVYLRKNLNLPNREILKNLRFRDSNKDVLIQLSDMIAGTIKRYYSDTKQDKREYYDIIKNKIEDLWKFK</sequence>
<evidence type="ECO:0008006" key="3">
    <source>
        <dbReference type="Google" id="ProtNLM"/>
    </source>
</evidence>
<comment type="caution">
    <text evidence="1">The sequence shown here is derived from an EMBL/GenBank/DDBJ whole genome shotgun (WGS) entry which is preliminary data.</text>
</comment>
<organism evidence="1 2">
    <name type="scientific">candidate division WS6 bacterium GW2011_GWA2_37_6</name>
    <dbReference type="NCBI Taxonomy" id="1619087"/>
    <lineage>
        <taxon>Bacteria</taxon>
        <taxon>Candidatus Dojkabacteria</taxon>
    </lineage>
</organism>
<evidence type="ECO:0000313" key="2">
    <source>
        <dbReference type="Proteomes" id="UP000034852"/>
    </source>
</evidence>